<dbReference type="OrthoDB" id="291310at2"/>
<dbReference type="RefSeq" id="WP_105356088.1">
    <property type="nucleotide sequence ID" value="NZ_PUIB01000018.1"/>
</dbReference>
<evidence type="ECO:0000313" key="2">
    <source>
        <dbReference type="EMBL" id="PQO32999.1"/>
    </source>
</evidence>
<sequence>MDTVQENQGTSLRLSLLDLFIWTTLAALTCALWTIQTANFGGGSVNVTQWLFFVPTALAFATSGTVLALLARRWFRRLPIDFQPGHWLFCLTGVVFLYHAVALLVTSAILNPMSVADASWMTWYVRIGQDVGFLTVFLLTGFLMPVRPMWRLVLVMPCVMSLLSILGVTWWLVTENAVVWLYLLRLEIVVVVVGLLVLLSIAAWDKATTRDRRDMLHWLGVATVVLLNSPPIVIRLYEAWLR</sequence>
<reference evidence="2 3" key="1">
    <citation type="submission" date="2018-02" db="EMBL/GenBank/DDBJ databases">
        <title>Comparative genomes isolates from brazilian mangrove.</title>
        <authorList>
            <person name="Araujo J.E."/>
            <person name="Taketani R.G."/>
            <person name="Silva M.C.P."/>
            <person name="Loureco M.V."/>
            <person name="Andreote F.D."/>
        </authorList>
    </citation>
    <scope>NUCLEOTIDE SEQUENCE [LARGE SCALE GENOMIC DNA]</scope>
    <source>
        <strain evidence="2 3">NAP PRIS-MGV</strain>
    </source>
</reference>
<dbReference type="EMBL" id="PUIB01000018">
    <property type="protein sequence ID" value="PQO32999.1"/>
    <property type="molecule type" value="Genomic_DNA"/>
</dbReference>
<evidence type="ECO:0000313" key="3">
    <source>
        <dbReference type="Proteomes" id="UP000239388"/>
    </source>
</evidence>
<feature type="transmembrane region" description="Helical" evidence="1">
    <location>
        <begin position="179"/>
        <end position="204"/>
    </location>
</feature>
<name>A0A2S8FLE3_9BACT</name>
<gene>
    <name evidence="2" type="ORF">C5Y98_17845</name>
</gene>
<feature type="transmembrane region" description="Helical" evidence="1">
    <location>
        <begin position="50"/>
        <end position="75"/>
    </location>
</feature>
<accession>A0A2S8FLE3</accession>
<comment type="caution">
    <text evidence="2">The sequence shown here is derived from an EMBL/GenBank/DDBJ whole genome shotgun (WGS) entry which is preliminary data.</text>
</comment>
<protein>
    <submittedName>
        <fullName evidence="2">Uncharacterized protein</fullName>
    </submittedName>
</protein>
<organism evidence="2 3">
    <name type="scientific">Blastopirellula marina</name>
    <dbReference type="NCBI Taxonomy" id="124"/>
    <lineage>
        <taxon>Bacteria</taxon>
        <taxon>Pseudomonadati</taxon>
        <taxon>Planctomycetota</taxon>
        <taxon>Planctomycetia</taxon>
        <taxon>Pirellulales</taxon>
        <taxon>Pirellulaceae</taxon>
        <taxon>Blastopirellula</taxon>
    </lineage>
</organism>
<keyword evidence="1" id="KW-0812">Transmembrane</keyword>
<feature type="transmembrane region" description="Helical" evidence="1">
    <location>
        <begin position="87"/>
        <end position="111"/>
    </location>
</feature>
<feature type="transmembrane region" description="Helical" evidence="1">
    <location>
        <begin position="123"/>
        <end position="145"/>
    </location>
</feature>
<keyword evidence="1" id="KW-0472">Membrane</keyword>
<feature type="transmembrane region" description="Helical" evidence="1">
    <location>
        <begin position="12"/>
        <end position="35"/>
    </location>
</feature>
<proteinExistence type="predicted"/>
<keyword evidence="1" id="KW-1133">Transmembrane helix</keyword>
<dbReference type="AlphaFoldDB" id="A0A2S8FLE3"/>
<feature type="transmembrane region" description="Helical" evidence="1">
    <location>
        <begin position="152"/>
        <end position="173"/>
    </location>
</feature>
<feature type="transmembrane region" description="Helical" evidence="1">
    <location>
        <begin position="216"/>
        <end position="237"/>
    </location>
</feature>
<dbReference type="Proteomes" id="UP000239388">
    <property type="component" value="Unassembled WGS sequence"/>
</dbReference>
<evidence type="ECO:0000256" key="1">
    <source>
        <dbReference type="SAM" id="Phobius"/>
    </source>
</evidence>